<organism evidence="1 2">
    <name type="scientific">Elysia crispata</name>
    <name type="common">lettuce slug</name>
    <dbReference type="NCBI Taxonomy" id="231223"/>
    <lineage>
        <taxon>Eukaryota</taxon>
        <taxon>Metazoa</taxon>
        <taxon>Spiralia</taxon>
        <taxon>Lophotrochozoa</taxon>
        <taxon>Mollusca</taxon>
        <taxon>Gastropoda</taxon>
        <taxon>Heterobranchia</taxon>
        <taxon>Euthyneura</taxon>
        <taxon>Panpulmonata</taxon>
        <taxon>Sacoglossa</taxon>
        <taxon>Placobranchoidea</taxon>
        <taxon>Plakobranchidae</taxon>
        <taxon>Elysia</taxon>
    </lineage>
</organism>
<comment type="caution">
    <text evidence="1">The sequence shown here is derived from an EMBL/GenBank/DDBJ whole genome shotgun (WGS) entry which is preliminary data.</text>
</comment>
<sequence>MSRSKTRPSVIVQFTEKLTVTNRKFNGHVERTTRSLCCQATNTNSASHKDKRVGPVWEKLDGEAKQDLQNLEQTILRIQLLDQDIRQQLEVVQILRLLALPHSLHLLCGWGMRGLQTWLSD</sequence>
<accession>A0AAE0YSQ6</accession>
<gene>
    <name evidence="1" type="ORF">RRG08_061609</name>
</gene>
<dbReference type="AlphaFoldDB" id="A0AAE0YSQ6"/>
<evidence type="ECO:0000313" key="2">
    <source>
        <dbReference type="Proteomes" id="UP001283361"/>
    </source>
</evidence>
<reference evidence="1" key="1">
    <citation type="journal article" date="2023" name="G3 (Bethesda)">
        <title>A reference genome for the long-term kleptoplast-retaining sea slug Elysia crispata morphotype clarki.</title>
        <authorList>
            <person name="Eastman K.E."/>
            <person name="Pendleton A.L."/>
            <person name="Shaikh M.A."/>
            <person name="Suttiyut T."/>
            <person name="Ogas R."/>
            <person name="Tomko P."/>
            <person name="Gavelis G."/>
            <person name="Widhalm J.R."/>
            <person name="Wisecaver J.H."/>
        </authorList>
    </citation>
    <scope>NUCLEOTIDE SEQUENCE</scope>
    <source>
        <strain evidence="1">ECLA1</strain>
    </source>
</reference>
<dbReference type="Proteomes" id="UP001283361">
    <property type="component" value="Unassembled WGS sequence"/>
</dbReference>
<protein>
    <submittedName>
        <fullName evidence="1">Uncharacterized protein</fullName>
    </submittedName>
</protein>
<proteinExistence type="predicted"/>
<evidence type="ECO:0000313" key="1">
    <source>
        <dbReference type="EMBL" id="KAK3756549.1"/>
    </source>
</evidence>
<dbReference type="EMBL" id="JAWDGP010005499">
    <property type="protein sequence ID" value="KAK3756549.1"/>
    <property type="molecule type" value="Genomic_DNA"/>
</dbReference>
<keyword evidence="2" id="KW-1185">Reference proteome</keyword>
<name>A0AAE0YSQ6_9GAST</name>